<sequence length="811" mass="91269">MKCLLIASESAEVLFYWADPDFQQSIRNQYEGSQEEGGRPPAFEDSINTLFAPIIISCSTMIDRMGDSYTSFSTEDQHVYVLRQFEDCLYIAVNGDGEESEEDLKRKIYVMKKLTEVHFGMVTLSSPLLRRELRPHDTDQRNRLWRKFQSLLGTYSRLREQDQSFLVEAVERLVQPTLCEQCIEFLERRLVQTINSSAERAGEEALHAFILVHTKLLAFYSRTFRTVQHLMCSTLQSHPPLAGNLVRPCQSVCLSACQPACLSDFLPACLSACQSACLAVSSLPACQTSFLPVGLSPACLLDVLLASLSACQSACLSVSRLPACQTSFLPPCRFLACLPVRRPSCLSVCLSVCLPGCLSPACLSDFLPACLFACQSACLSVSRLPACQTSFLPVCLSLARLPACLSVWQLLDALSVMFSLSIGAEQACVPVFQFVDPDIQVAEDSLQALEAPPMDPAMPSRVFLEATLKDGFCPMMPHSMYCLPLWPGITLVLLTKIHNCQVAVSVYYFLNCFTQLERKLSDLQFGAALPRSQHSLHDLRSKMDKFVRALGSSSSMQHTWNDFKNKVFSRGGPRVSKELLPHCRNMKTQLCNLYRQCFVADGPRDCQRLAPSLQERARLLVQEQLLDWKDFLLVKSRRNVTMVSYLEEFPGMVHFIYVDRTTGQMIAPSLSVTDHSISELGTGPLARFIKSKVWSCVGTARHYLQKGYTTVTFRDGDYYCCYFLWVESETGYKLEVVDPPVLSDDSAPVGMLAWDYYRKLLRYYTKNHQTEVVKCYELLTIHLGVIPSECILQHCYQLACKLWEPSRIPLL</sequence>
<dbReference type="GO" id="GO:1903232">
    <property type="term" value="P:melanosome assembly"/>
    <property type="evidence" value="ECO:0007669"/>
    <property type="project" value="TreeGrafter"/>
</dbReference>
<reference evidence="3" key="1">
    <citation type="submission" date="2025-08" db="UniProtKB">
        <authorList>
            <consortium name="Ensembl"/>
        </authorList>
    </citation>
    <scope>IDENTIFICATION</scope>
</reference>
<dbReference type="GO" id="GO:0031085">
    <property type="term" value="C:BLOC-3 complex"/>
    <property type="evidence" value="ECO:0007669"/>
    <property type="project" value="TreeGrafter"/>
</dbReference>
<keyword evidence="4" id="KW-1185">Reference proteome</keyword>
<evidence type="ECO:0000259" key="2">
    <source>
        <dbReference type="Pfam" id="PF19038"/>
    </source>
</evidence>
<feature type="domain" description="FUZ/MON1/HPS1 third Longin" evidence="2">
    <location>
        <begin position="652"/>
        <end position="804"/>
    </location>
</feature>
<dbReference type="Pfam" id="PF19038">
    <property type="entry name" value="Fuz_longin_3"/>
    <property type="match status" value="1"/>
</dbReference>
<dbReference type="Proteomes" id="UP000261540">
    <property type="component" value="Unplaced"/>
</dbReference>
<dbReference type="GO" id="GO:0016192">
    <property type="term" value="P:vesicle-mediated transport"/>
    <property type="evidence" value="ECO:0007669"/>
    <property type="project" value="InterPro"/>
</dbReference>
<proteinExistence type="predicted"/>
<dbReference type="InterPro" id="IPR026053">
    <property type="entry name" value="HPS1"/>
</dbReference>
<accession>A0A3B3S490</accession>
<reference evidence="3" key="2">
    <citation type="submission" date="2025-09" db="UniProtKB">
        <authorList>
            <consortium name="Ensembl"/>
        </authorList>
    </citation>
    <scope>IDENTIFICATION</scope>
</reference>
<dbReference type="STRING" id="1676925.ENSPKIP00000025512"/>
<evidence type="ECO:0000313" key="3">
    <source>
        <dbReference type="Ensembl" id="ENSPKIP00000025512.1"/>
    </source>
</evidence>
<dbReference type="AlphaFoldDB" id="A0A3B3S490"/>
<dbReference type="PANTHER" id="PTHR12761:SF1">
    <property type="entry name" value="BLOC-3 COMPLEX MEMBER HPS1"/>
    <property type="match status" value="1"/>
</dbReference>
<protein>
    <submittedName>
        <fullName evidence="3">HPS1 biogenesis of lysosomal organelles complex 3 subunit 1</fullName>
    </submittedName>
</protein>
<dbReference type="GO" id="GO:0005085">
    <property type="term" value="F:guanyl-nucleotide exchange factor activity"/>
    <property type="evidence" value="ECO:0007669"/>
    <property type="project" value="TreeGrafter"/>
</dbReference>
<dbReference type="GeneTree" id="ENSGT00390000015298"/>
<evidence type="ECO:0000259" key="1">
    <source>
        <dbReference type="Pfam" id="PF19036"/>
    </source>
</evidence>
<dbReference type="InterPro" id="IPR043972">
    <property type="entry name" value="FUZ/MON1/HPS1_longin_1"/>
</dbReference>
<dbReference type="PANTHER" id="PTHR12761">
    <property type="entry name" value="HERMANSKY-PUDLAK SYNDROME PROTEIN 1"/>
    <property type="match status" value="1"/>
</dbReference>
<dbReference type="Ensembl" id="ENSPKIT00000006248.1">
    <property type="protein sequence ID" value="ENSPKIP00000025512.1"/>
    <property type="gene ID" value="ENSPKIG00000008360.1"/>
</dbReference>
<organism evidence="3 4">
    <name type="scientific">Paramormyrops kingsleyae</name>
    <dbReference type="NCBI Taxonomy" id="1676925"/>
    <lineage>
        <taxon>Eukaryota</taxon>
        <taxon>Metazoa</taxon>
        <taxon>Chordata</taxon>
        <taxon>Craniata</taxon>
        <taxon>Vertebrata</taxon>
        <taxon>Euteleostomi</taxon>
        <taxon>Actinopterygii</taxon>
        <taxon>Neopterygii</taxon>
        <taxon>Teleostei</taxon>
        <taxon>Osteoglossocephala</taxon>
        <taxon>Osteoglossomorpha</taxon>
        <taxon>Osteoglossiformes</taxon>
        <taxon>Mormyridae</taxon>
        <taxon>Paramormyrops</taxon>
    </lineage>
</organism>
<evidence type="ECO:0000313" key="4">
    <source>
        <dbReference type="Proteomes" id="UP000261540"/>
    </source>
</evidence>
<feature type="domain" description="FUZ/MON1/HPS1 first Longin" evidence="1">
    <location>
        <begin position="2"/>
        <end position="158"/>
    </location>
</feature>
<dbReference type="Pfam" id="PF19036">
    <property type="entry name" value="Fuz_longin_1"/>
    <property type="match status" value="1"/>
</dbReference>
<dbReference type="InterPro" id="IPR043970">
    <property type="entry name" value="FUZ/MON1/HPS1_longin_3"/>
</dbReference>
<name>A0A3B3S490_9TELE</name>